<gene>
    <name evidence="2" type="ORF">LTR16_005121</name>
</gene>
<comment type="caution">
    <text evidence="2">The sequence shown here is derived from an EMBL/GenBank/DDBJ whole genome shotgun (WGS) entry which is preliminary data.</text>
</comment>
<feature type="non-terminal residue" evidence="2">
    <location>
        <position position="179"/>
    </location>
</feature>
<evidence type="ECO:0000256" key="1">
    <source>
        <dbReference type="SAM" id="MobiDB-lite"/>
    </source>
</evidence>
<dbReference type="EMBL" id="JAVRRA010000779">
    <property type="protein sequence ID" value="KAK5284626.1"/>
    <property type="molecule type" value="Genomic_DNA"/>
</dbReference>
<sequence length="179" mass="19828">MKKSEIKRRKRVVPAINDQSTGLPNPTSEPSVSPDPGASNFSESAFHTHENIDNSLSHVPHQEQSSADYGNGEFKPQRPPYPVDFTDSFRPGPARHRDQNRDIPMPPNPYQQLHTEPNLHKRSFSVSESSDHHTHTHPSSITSILNPSQQTPINAGNIDPSLAAMEREATKPFQASAPT</sequence>
<protein>
    <submittedName>
        <fullName evidence="2">Uncharacterized protein</fullName>
    </submittedName>
</protein>
<evidence type="ECO:0000313" key="3">
    <source>
        <dbReference type="Proteomes" id="UP001357485"/>
    </source>
</evidence>
<feature type="compositionally biased region" description="Polar residues" evidence="1">
    <location>
        <begin position="17"/>
        <end position="31"/>
    </location>
</feature>
<dbReference type="Proteomes" id="UP001357485">
    <property type="component" value="Unassembled WGS sequence"/>
</dbReference>
<feature type="compositionally biased region" description="Polar residues" evidence="1">
    <location>
        <begin position="53"/>
        <end position="68"/>
    </location>
</feature>
<evidence type="ECO:0000313" key="2">
    <source>
        <dbReference type="EMBL" id="KAK5284626.1"/>
    </source>
</evidence>
<feature type="region of interest" description="Disordered" evidence="1">
    <location>
        <begin position="1"/>
        <end position="179"/>
    </location>
</feature>
<proteinExistence type="predicted"/>
<organism evidence="2 3">
    <name type="scientific">Cryomyces antarcticus</name>
    <dbReference type="NCBI Taxonomy" id="329879"/>
    <lineage>
        <taxon>Eukaryota</taxon>
        <taxon>Fungi</taxon>
        <taxon>Dikarya</taxon>
        <taxon>Ascomycota</taxon>
        <taxon>Pezizomycotina</taxon>
        <taxon>Dothideomycetes</taxon>
        <taxon>Dothideomycetes incertae sedis</taxon>
        <taxon>Cryomyces</taxon>
    </lineage>
</organism>
<reference evidence="2 3" key="1">
    <citation type="submission" date="2023-08" db="EMBL/GenBank/DDBJ databases">
        <title>Black Yeasts Isolated from many extreme environments.</title>
        <authorList>
            <person name="Coleine C."/>
            <person name="Stajich J.E."/>
            <person name="Selbmann L."/>
        </authorList>
    </citation>
    <scope>NUCLEOTIDE SEQUENCE [LARGE SCALE GENOMIC DNA]</scope>
    <source>
        <strain evidence="2 3">CCFEE 536</strain>
    </source>
</reference>
<keyword evidence="3" id="KW-1185">Reference proteome</keyword>
<feature type="compositionally biased region" description="Basic residues" evidence="1">
    <location>
        <begin position="1"/>
        <end position="12"/>
    </location>
</feature>
<accession>A0ABR0M5N6</accession>
<feature type="compositionally biased region" description="Polar residues" evidence="1">
    <location>
        <begin position="144"/>
        <end position="154"/>
    </location>
</feature>
<name>A0ABR0M5N6_9PEZI</name>